<dbReference type="CDD" id="cd09237">
    <property type="entry name" value="V_ScBro1_like"/>
    <property type="match status" value="1"/>
</dbReference>
<dbReference type="InterPro" id="IPR004328">
    <property type="entry name" value="BRO1_dom"/>
</dbReference>
<keyword evidence="4" id="KW-0967">Endosome</keyword>
<feature type="compositionally biased region" description="Low complexity" evidence="6">
    <location>
        <begin position="899"/>
        <end position="921"/>
    </location>
</feature>
<feature type="region of interest" description="Disordered" evidence="6">
    <location>
        <begin position="786"/>
        <end position="945"/>
    </location>
</feature>
<dbReference type="Proteomes" id="UP000030161">
    <property type="component" value="Unassembled WGS sequence"/>
</dbReference>
<dbReference type="Gene3D" id="1.20.140.50">
    <property type="entry name" value="alix/aip1 like domains"/>
    <property type="match status" value="1"/>
</dbReference>
<dbReference type="AlphaFoldDB" id="A0AB34PVE1"/>
<evidence type="ECO:0000256" key="2">
    <source>
        <dbReference type="ARBA" id="ARBA00004496"/>
    </source>
</evidence>
<dbReference type="Gene3D" id="1.20.120.560">
    <property type="entry name" value="alix/aip1 in complex with the ypdl late domain"/>
    <property type="match status" value="1"/>
</dbReference>
<name>A0AB34PVE1_CANAX</name>
<feature type="domain" description="BRO1" evidence="7">
    <location>
        <begin position="4"/>
        <end position="455"/>
    </location>
</feature>
<dbReference type="EMBL" id="AJIX01000015">
    <property type="protein sequence ID" value="KGR12568.1"/>
    <property type="molecule type" value="Genomic_DNA"/>
</dbReference>
<reference evidence="8 9" key="1">
    <citation type="submission" date="2013-12" db="EMBL/GenBank/DDBJ databases">
        <title>The Genome Sequence of Candida albicans P78048.</title>
        <authorList>
            <consortium name="The Broad Institute Genome Sequencing Platform"/>
            <consortium name="The Broad Institute Genome Sequencing Center for Infectious Disease"/>
            <person name="Cuomo C."/>
            <person name="Bennett R."/>
            <person name="Hirakawa M."/>
            <person name="Noverr M."/>
            <person name="Mitchell A."/>
            <person name="Young S.K."/>
            <person name="Zeng Q."/>
            <person name="Gargeya S."/>
            <person name="Fitzgerald M."/>
            <person name="Abouelleil A."/>
            <person name="Alvarado L."/>
            <person name="Berlin A.M."/>
            <person name="Chapman S.B."/>
            <person name="Dewar J."/>
            <person name="Goldberg J."/>
            <person name="Griggs A."/>
            <person name="Gujja S."/>
            <person name="Hansen M."/>
            <person name="Howarth C."/>
            <person name="Imamovic A."/>
            <person name="Larimer J."/>
            <person name="McCowan C."/>
            <person name="Murphy C."/>
            <person name="Pearson M."/>
            <person name="Priest M."/>
            <person name="Roberts A."/>
            <person name="Saif S."/>
            <person name="Shea T."/>
            <person name="Sykes S."/>
            <person name="Wortman J."/>
            <person name="Nusbaum C."/>
            <person name="Birren B."/>
        </authorList>
    </citation>
    <scope>NUCLEOTIDE SEQUENCE [LARGE SCALE GENOMIC DNA]</scope>
    <source>
        <strain evidence="8 9">P78048</strain>
    </source>
</reference>
<keyword evidence="3" id="KW-0963">Cytoplasm</keyword>
<dbReference type="PANTHER" id="PTHR23030:SF30">
    <property type="entry name" value="TYROSINE-PROTEIN PHOSPHATASE NON-RECEPTOR TYPE 23"/>
    <property type="match status" value="1"/>
</dbReference>
<feature type="compositionally biased region" description="Polar residues" evidence="6">
    <location>
        <begin position="922"/>
        <end position="945"/>
    </location>
</feature>
<dbReference type="InterPro" id="IPR025304">
    <property type="entry name" value="ALIX_V_dom"/>
</dbReference>
<dbReference type="Gene3D" id="1.25.40.280">
    <property type="entry name" value="alix/aip1 like domains"/>
    <property type="match status" value="1"/>
</dbReference>
<feature type="compositionally biased region" description="Low complexity" evidence="6">
    <location>
        <begin position="803"/>
        <end position="877"/>
    </location>
</feature>
<evidence type="ECO:0000256" key="5">
    <source>
        <dbReference type="ARBA" id="ARBA00041284"/>
    </source>
</evidence>
<dbReference type="GO" id="GO:0005768">
    <property type="term" value="C:endosome"/>
    <property type="evidence" value="ECO:0007669"/>
    <property type="project" value="UniProtKB-SubCell"/>
</dbReference>
<accession>A0AB34PVE1</accession>
<dbReference type="PANTHER" id="PTHR23030">
    <property type="entry name" value="PCD6 INTERACTING PROTEIN-RELATED"/>
    <property type="match status" value="1"/>
</dbReference>
<dbReference type="Pfam" id="PF13949">
    <property type="entry name" value="ALIX_LYPXL_bnd"/>
    <property type="match status" value="1"/>
</dbReference>
<sequence length="945" mass="108853">MKTHLLVVPSKKTEEVNWVKPLNNYLLSIYGNTLQYQDDINSLNKLRQDIRGVNADDTGLKLYYSYYSKLELIDLRIPFHDLNKSKKLQFEWFDSFSSLPYTQNSLAFEKANVLYNIGAILSRFAQFKYNESQQLNGPEGETAFKQSISMLQQSSGIYQFINENFLHAPSQDLAQSTIKFLSKLMMAQSQEIFTLKVISGDLNQSKNSLIAKLCKSTSVLYEDCYNMINKNKKEGFKITNESYDGNDYEDDLDDDDCDDLEGFLERPEDTEDSDNRYVAAELDSSWISIIYFKYEYYKSLAYYFNGLHLDANRKYGDAIAYLTKSQEVLNGVHSSTLKQVSKGSGDVYELLDNYKYQKDAVTIRLNDLNKDNDLIYHDIVPNLVTLPEIKPMDSTKIIKLGDNAMFHEINEKNYNNFLVNVVPVNIHELSSYYSEEKSQYLRNEIDHFEVSNEEVSSVLEYLKLPKALVSIKESLRGTSSKGNTRNIDELLSQSVIDKVNEISSQYSNDIQRKSTIENSRKEIYQLIKFLTENNCQDDAIQLKKILYDASVSDTKLFALVDETYHQTLGKGIQSTEFKSLFKTVDNKSSNQDSEISLLDIIDDDDDDNTNQDKQIKNIEDYLNDLNNIKQAKFKLIEKLKKEIHNDDISDILVLNMKLKSTNEIKSIIFPEELKKFNPFTNELDKLITNEKSIIEQLKSRWNQLISNPQIKNLQTETNSKNRLIISQSEKIDQFYGNWLKYHNGLIAGEKFYNQLLDQFKNFRNNIDNQLNQGMRSLNIGQQFPTQPMLNRTQSSGLQSNYTGQSSISHSGSLSGQPSGGYNQPQPQQQQLQQQQQQQQQAQFSGAYNQQYSQPHGGYTQFQGYGQGQGQSQTGYQRQPPPPPPQLPPKQSMGSYNFATTLQQQQLPPQQQQQPQQQRTPQNESNLIYDNPSTYNPNMYNFFSSK</sequence>
<feature type="compositionally biased region" description="Pro residues" evidence="6">
    <location>
        <begin position="878"/>
        <end position="887"/>
    </location>
</feature>
<evidence type="ECO:0000313" key="9">
    <source>
        <dbReference type="Proteomes" id="UP000030161"/>
    </source>
</evidence>
<evidence type="ECO:0000313" key="8">
    <source>
        <dbReference type="EMBL" id="KGR12568.1"/>
    </source>
</evidence>
<organism evidence="8 9">
    <name type="scientific">Candida albicans P78048</name>
    <dbReference type="NCBI Taxonomy" id="1094989"/>
    <lineage>
        <taxon>Eukaryota</taxon>
        <taxon>Fungi</taxon>
        <taxon>Dikarya</taxon>
        <taxon>Ascomycota</taxon>
        <taxon>Saccharomycotina</taxon>
        <taxon>Pichiomycetes</taxon>
        <taxon>Debaryomycetaceae</taxon>
        <taxon>Candida/Lodderomyces clade</taxon>
        <taxon>Candida</taxon>
    </lineage>
</organism>
<evidence type="ECO:0000256" key="4">
    <source>
        <dbReference type="ARBA" id="ARBA00022753"/>
    </source>
</evidence>
<comment type="caution">
    <text evidence="8">The sequence shown here is derived from an EMBL/GenBank/DDBJ whole genome shotgun (WGS) entry which is preliminary data.</text>
</comment>
<dbReference type="InterPro" id="IPR038499">
    <property type="entry name" value="BRO1_sf"/>
</dbReference>
<dbReference type="PROSITE" id="PS51180">
    <property type="entry name" value="BRO1"/>
    <property type="match status" value="1"/>
</dbReference>
<gene>
    <name evidence="8" type="ORF">MG3_02647</name>
</gene>
<dbReference type="Pfam" id="PF03097">
    <property type="entry name" value="BRO1"/>
    <property type="match status" value="1"/>
</dbReference>
<proteinExistence type="predicted"/>
<evidence type="ECO:0000256" key="6">
    <source>
        <dbReference type="SAM" id="MobiDB-lite"/>
    </source>
</evidence>
<evidence type="ECO:0000259" key="7">
    <source>
        <dbReference type="PROSITE" id="PS51180"/>
    </source>
</evidence>
<evidence type="ECO:0000256" key="3">
    <source>
        <dbReference type="ARBA" id="ARBA00022490"/>
    </source>
</evidence>
<dbReference type="CDD" id="cd09242">
    <property type="entry name" value="BRO1_ScBro1_like"/>
    <property type="match status" value="1"/>
</dbReference>
<dbReference type="SMART" id="SM01041">
    <property type="entry name" value="BRO1"/>
    <property type="match status" value="1"/>
</dbReference>
<evidence type="ECO:0000256" key="1">
    <source>
        <dbReference type="ARBA" id="ARBA00004177"/>
    </source>
</evidence>
<comment type="subcellular location">
    <subcellularLocation>
        <location evidence="2">Cytoplasm</location>
    </subcellularLocation>
    <subcellularLocation>
        <location evidence="1">Endosome</location>
    </subcellularLocation>
</comment>
<protein>
    <recommendedName>
        <fullName evidence="5">BRO domain-containing protein 1</fullName>
    </recommendedName>
</protein>
<dbReference type="GO" id="GO:0043328">
    <property type="term" value="P:protein transport to vacuole involved in ubiquitin-dependent protein catabolic process via the multivesicular body sorting pathway"/>
    <property type="evidence" value="ECO:0007669"/>
    <property type="project" value="TreeGrafter"/>
</dbReference>
<feature type="compositionally biased region" description="Polar residues" evidence="6">
    <location>
        <begin position="786"/>
        <end position="802"/>
    </location>
</feature>